<name>X1JVB4_9ZZZZ</name>
<dbReference type="GO" id="GO:0005524">
    <property type="term" value="F:ATP binding"/>
    <property type="evidence" value="ECO:0007669"/>
    <property type="project" value="UniProtKB-KW"/>
</dbReference>
<comment type="cofactor">
    <cofactor evidence="1">
        <name>Mg(2+)</name>
        <dbReference type="ChEBI" id="CHEBI:18420"/>
    </cofactor>
</comment>
<dbReference type="InterPro" id="IPR012676">
    <property type="entry name" value="TGS-like"/>
</dbReference>
<keyword evidence="3" id="KW-0547">Nucleotide-binding</keyword>
<keyword evidence="4" id="KW-0067">ATP-binding</keyword>
<feature type="domain" description="YchF C-terminal" evidence="6">
    <location>
        <begin position="2"/>
        <end position="63"/>
    </location>
</feature>
<dbReference type="InterPro" id="IPR013029">
    <property type="entry name" value="YchF_C"/>
</dbReference>
<dbReference type="InterPro" id="IPR012675">
    <property type="entry name" value="Beta-grasp_dom_sf"/>
</dbReference>
<dbReference type="GO" id="GO:0005737">
    <property type="term" value="C:cytoplasm"/>
    <property type="evidence" value="ECO:0007669"/>
    <property type="project" value="TreeGrafter"/>
</dbReference>
<dbReference type="AlphaFoldDB" id="X1JVB4"/>
<evidence type="ECO:0000313" key="7">
    <source>
        <dbReference type="EMBL" id="GAH82209.1"/>
    </source>
</evidence>
<dbReference type="EMBL" id="BARU01036900">
    <property type="protein sequence ID" value="GAH82209.1"/>
    <property type="molecule type" value="Genomic_DNA"/>
</dbReference>
<keyword evidence="5" id="KW-0460">Magnesium</keyword>
<evidence type="ECO:0000256" key="5">
    <source>
        <dbReference type="ARBA" id="ARBA00022842"/>
    </source>
</evidence>
<dbReference type="GO" id="GO:0016887">
    <property type="term" value="F:ATP hydrolysis activity"/>
    <property type="evidence" value="ECO:0007669"/>
    <property type="project" value="TreeGrafter"/>
</dbReference>
<dbReference type="SUPFAM" id="SSF81271">
    <property type="entry name" value="TGS-like"/>
    <property type="match status" value="1"/>
</dbReference>
<accession>X1JVB4</accession>
<dbReference type="FunFam" id="3.10.20.30:FF:000029">
    <property type="entry name" value="Obg-like ATPase 1"/>
    <property type="match status" value="1"/>
</dbReference>
<protein>
    <recommendedName>
        <fullName evidence="6">YchF C-terminal domain-containing protein</fullName>
    </recommendedName>
</protein>
<evidence type="ECO:0000256" key="1">
    <source>
        <dbReference type="ARBA" id="ARBA00001946"/>
    </source>
</evidence>
<comment type="caution">
    <text evidence="7">The sequence shown here is derived from an EMBL/GenBank/DDBJ whole genome shotgun (WGS) entry which is preliminary data.</text>
</comment>
<proteinExistence type="predicted"/>
<dbReference type="Pfam" id="PF06071">
    <property type="entry name" value="YchF-GTPase_C"/>
    <property type="match status" value="1"/>
</dbReference>
<reference evidence="7" key="1">
    <citation type="journal article" date="2014" name="Front. Microbiol.">
        <title>High frequency of phylogenetically diverse reductive dehalogenase-homologous genes in deep subseafloor sedimentary metagenomes.</title>
        <authorList>
            <person name="Kawai M."/>
            <person name="Futagami T."/>
            <person name="Toyoda A."/>
            <person name="Takaki Y."/>
            <person name="Nishi S."/>
            <person name="Hori S."/>
            <person name="Arai W."/>
            <person name="Tsubouchi T."/>
            <person name="Morono Y."/>
            <person name="Uchiyama I."/>
            <person name="Ito T."/>
            <person name="Fujiyama A."/>
            <person name="Inagaki F."/>
            <person name="Takami H."/>
        </authorList>
    </citation>
    <scope>NUCLEOTIDE SEQUENCE</scope>
    <source>
        <strain evidence="7">Expedition CK06-06</strain>
    </source>
</reference>
<feature type="non-terminal residue" evidence="7">
    <location>
        <position position="1"/>
    </location>
</feature>
<evidence type="ECO:0000256" key="2">
    <source>
        <dbReference type="ARBA" id="ARBA00022723"/>
    </source>
</evidence>
<organism evidence="7">
    <name type="scientific">marine sediment metagenome</name>
    <dbReference type="NCBI Taxonomy" id="412755"/>
    <lineage>
        <taxon>unclassified sequences</taxon>
        <taxon>metagenomes</taxon>
        <taxon>ecological metagenomes</taxon>
    </lineage>
</organism>
<evidence type="ECO:0000259" key="6">
    <source>
        <dbReference type="Pfam" id="PF06071"/>
    </source>
</evidence>
<evidence type="ECO:0000256" key="3">
    <source>
        <dbReference type="ARBA" id="ARBA00022741"/>
    </source>
</evidence>
<gene>
    <name evidence="7" type="ORF">S03H2_57557</name>
</gene>
<dbReference type="Gene3D" id="3.10.20.30">
    <property type="match status" value="1"/>
</dbReference>
<evidence type="ECO:0000256" key="4">
    <source>
        <dbReference type="ARBA" id="ARBA00022840"/>
    </source>
</evidence>
<dbReference type="PANTHER" id="PTHR23305">
    <property type="entry name" value="OBG GTPASE FAMILY"/>
    <property type="match status" value="1"/>
</dbReference>
<keyword evidence="2" id="KW-0479">Metal-binding</keyword>
<dbReference type="GO" id="GO:0046872">
    <property type="term" value="F:metal ion binding"/>
    <property type="evidence" value="ECO:0007669"/>
    <property type="project" value="UniProtKB-KW"/>
</dbReference>
<dbReference type="PANTHER" id="PTHR23305:SF18">
    <property type="entry name" value="OBG-TYPE G DOMAIN-CONTAINING PROTEIN"/>
    <property type="match status" value="1"/>
</dbReference>
<sequence>DAVTAAGEIHSDMARGFIRAETVPFEDLHTAGDMKAAKAAGKVRLEGKNYVVQDGDVINFRFNV</sequence>